<dbReference type="OrthoDB" id="5125982at2"/>
<dbReference type="RefSeq" id="WP_128497008.1">
    <property type="nucleotide sequence ID" value="NZ_RZNC01000001.1"/>
</dbReference>
<sequence length="68" mass="6968">MRTLRTVGTVLLAIGFALLAMAILIRDPTALDANIGAGALSLVGIPLGTAGLVLVVVSAIVRRSRRSD</sequence>
<evidence type="ECO:0000313" key="3">
    <source>
        <dbReference type="Proteomes" id="UP000288603"/>
    </source>
</evidence>
<proteinExistence type="predicted"/>
<evidence type="ECO:0000313" key="2">
    <source>
        <dbReference type="EMBL" id="RWZ67824.1"/>
    </source>
</evidence>
<organism evidence="2 3">
    <name type="scientific">Labedella populi</name>
    <dbReference type="NCBI Taxonomy" id="2498850"/>
    <lineage>
        <taxon>Bacteria</taxon>
        <taxon>Bacillati</taxon>
        <taxon>Actinomycetota</taxon>
        <taxon>Actinomycetes</taxon>
        <taxon>Micrococcales</taxon>
        <taxon>Microbacteriaceae</taxon>
        <taxon>Labedella</taxon>
    </lineage>
</organism>
<feature type="transmembrane region" description="Helical" evidence="1">
    <location>
        <begin position="37"/>
        <end position="61"/>
    </location>
</feature>
<feature type="transmembrane region" description="Helical" evidence="1">
    <location>
        <begin position="7"/>
        <end position="25"/>
    </location>
</feature>
<protein>
    <submittedName>
        <fullName evidence="2">Uncharacterized protein</fullName>
    </submittedName>
</protein>
<keyword evidence="3" id="KW-1185">Reference proteome</keyword>
<keyword evidence="1" id="KW-0472">Membrane</keyword>
<name>A0A444QE70_9MICO</name>
<comment type="caution">
    <text evidence="2">The sequence shown here is derived from an EMBL/GenBank/DDBJ whole genome shotgun (WGS) entry which is preliminary data.</text>
</comment>
<evidence type="ECO:0000256" key="1">
    <source>
        <dbReference type="SAM" id="Phobius"/>
    </source>
</evidence>
<dbReference type="EMBL" id="RZNC01000001">
    <property type="protein sequence ID" value="RWZ67824.1"/>
    <property type="molecule type" value="Genomic_DNA"/>
</dbReference>
<keyword evidence="1" id="KW-0812">Transmembrane</keyword>
<keyword evidence="1" id="KW-1133">Transmembrane helix</keyword>
<dbReference type="Proteomes" id="UP000288603">
    <property type="component" value="Unassembled WGS sequence"/>
</dbReference>
<gene>
    <name evidence="2" type="ORF">ELQ92_00685</name>
</gene>
<dbReference type="AlphaFoldDB" id="A0A444QE70"/>
<accession>A0A444QE70</accession>
<reference evidence="2 3" key="1">
    <citation type="submission" date="2018-12" db="EMBL/GenBank/DDBJ databases">
        <authorList>
            <person name="Li F."/>
        </authorList>
    </citation>
    <scope>NUCLEOTIDE SEQUENCE [LARGE SCALE GENOMIC DNA]</scope>
    <source>
        <strain evidence="2 3">8H24J-4-2</strain>
    </source>
</reference>